<keyword evidence="3" id="KW-1185">Reference proteome</keyword>
<sequence length="69" mass="7697">MNSNTHLAIFILAYMGIVAAISAGIYYLLLIIPKNNVYWVLLVIGAFVIFILAFGGLARLMRKTNPNRK</sequence>
<keyword evidence="1" id="KW-1133">Transmembrane helix</keyword>
<keyword evidence="1" id="KW-0812">Transmembrane</keyword>
<protein>
    <submittedName>
        <fullName evidence="2">Uncharacterized protein</fullName>
    </submittedName>
</protein>
<evidence type="ECO:0000313" key="2">
    <source>
        <dbReference type="EMBL" id="WYY00117.1"/>
    </source>
</evidence>
<dbReference type="GeneID" id="95967403"/>
<reference evidence="2 3" key="1">
    <citation type="submission" date="2023-09" db="EMBL/GenBank/DDBJ databases">
        <authorList>
            <person name="Golyshina O.V."/>
            <person name="Lunev E.A."/>
            <person name="Bargiela R."/>
            <person name="Gaines M.C."/>
            <person name="Daum B."/>
            <person name="Bale N.J."/>
            <person name="Koenen M."/>
            <person name="Sinninghe Damst J.S."/>
            <person name="Yakimov M."/>
            <person name="Golyshin P.N."/>
        </authorList>
    </citation>
    <scope>NUCLEOTIDE SEQUENCE [LARGE SCALE GENOMIC DNA]</scope>
    <source>
        <strain evidence="2 3">M1</strain>
    </source>
</reference>
<feature type="transmembrane region" description="Helical" evidence="1">
    <location>
        <begin position="7"/>
        <end position="32"/>
    </location>
</feature>
<gene>
    <name evidence="2" type="ORF">OXIME_000672</name>
</gene>
<name>A0AAX4NF55_9ARCH</name>
<proteinExistence type="predicted"/>
<evidence type="ECO:0000256" key="1">
    <source>
        <dbReference type="SAM" id="Phobius"/>
    </source>
</evidence>
<dbReference type="AlphaFoldDB" id="A0AAX4NF55"/>
<evidence type="ECO:0000313" key="3">
    <source>
        <dbReference type="Proteomes" id="UP001451606"/>
    </source>
</evidence>
<dbReference type="RefSeq" id="WP_393972070.1">
    <property type="nucleotide sequence ID" value="NZ_CP133772.1"/>
</dbReference>
<dbReference type="Proteomes" id="UP001451606">
    <property type="component" value="Chromosome"/>
</dbReference>
<dbReference type="EMBL" id="CP133772">
    <property type="protein sequence ID" value="WYY00117.1"/>
    <property type="molecule type" value="Genomic_DNA"/>
</dbReference>
<keyword evidence="1" id="KW-0472">Membrane</keyword>
<feature type="transmembrane region" description="Helical" evidence="1">
    <location>
        <begin position="38"/>
        <end position="60"/>
    </location>
</feature>
<dbReference type="KEGG" id="omr:OXIME_000672"/>
<accession>A0AAX4NF55</accession>
<organism evidence="2 3">
    <name type="scientific">Oxyplasma meridianum</name>
    <dbReference type="NCBI Taxonomy" id="3073602"/>
    <lineage>
        <taxon>Archaea</taxon>
        <taxon>Methanobacteriati</taxon>
        <taxon>Thermoplasmatota</taxon>
        <taxon>Thermoplasmata</taxon>
        <taxon>Thermoplasmatales</taxon>
        <taxon>Thermoplasmataceae</taxon>
        <taxon>Oxyplasma</taxon>
    </lineage>
</organism>